<reference evidence="3" key="1">
    <citation type="submission" date="2012-12" db="EMBL/GenBank/DDBJ databases">
        <authorList>
            <person name="Hellsten U."/>
            <person name="Grimwood J."/>
            <person name="Chapman J.A."/>
            <person name="Shapiro H."/>
            <person name="Aerts A."/>
            <person name="Otillar R.P."/>
            <person name="Terry A.Y."/>
            <person name="Boore J.L."/>
            <person name="Simakov O."/>
            <person name="Marletaz F."/>
            <person name="Cho S.-J."/>
            <person name="Edsinger-Gonzales E."/>
            <person name="Havlak P."/>
            <person name="Kuo D.-H."/>
            <person name="Larsson T."/>
            <person name="Lv J."/>
            <person name="Arendt D."/>
            <person name="Savage R."/>
            <person name="Osoegawa K."/>
            <person name="de Jong P."/>
            <person name="Lindberg D.R."/>
            <person name="Seaver E.C."/>
            <person name="Weisblat D.A."/>
            <person name="Putnam N.H."/>
            <person name="Grigoriev I.V."/>
            <person name="Rokhsar D.S."/>
        </authorList>
    </citation>
    <scope>NUCLEOTIDE SEQUENCE</scope>
</reference>
<gene>
    <name evidence="2" type="primary">20204404</name>
    <name evidence="1" type="ORF">HELRODRAFT_173135</name>
</gene>
<dbReference type="RefSeq" id="XP_009017997.1">
    <property type="nucleotide sequence ID" value="XM_009019749.1"/>
</dbReference>
<evidence type="ECO:0000313" key="1">
    <source>
        <dbReference type="EMBL" id="ESO04061.1"/>
    </source>
</evidence>
<dbReference type="AlphaFoldDB" id="T1F6F5"/>
<accession>T1F6F5</accession>
<dbReference type="EMBL" id="AMQM01004458">
    <property type="status" value="NOT_ANNOTATED_CDS"/>
    <property type="molecule type" value="Genomic_DNA"/>
</dbReference>
<evidence type="ECO:0000313" key="3">
    <source>
        <dbReference type="Proteomes" id="UP000015101"/>
    </source>
</evidence>
<sequence length="198" mass="22908">MQSGFYSMGTKTHQVEERSNYISFCQFVSTKIEMRIISSCPRLFCIHGANLCFINEMKIIPSNPRRPYETANFYNERVQPLNKHLTPDSTHPASIHLHKTRHWLVHPQTRSTIYRHFAGFCSGFYSTLPTKNMDCFLQAVESGLPFLYNQGVGFFLNTFITHGNYVKKVSSIALVIKLQNTSDVFQLHCITSYHIELY</sequence>
<dbReference type="KEGG" id="hro:HELRODRAFT_173135"/>
<dbReference type="InParanoid" id="T1F6F5"/>
<name>T1F6F5_HELRO</name>
<protein>
    <submittedName>
        <fullName evidence="1 2">Uncharacterized protein</fullName>
    </submittedName>
</protein>
<dbReference type="HOGENOM" id="CLU_1379486_0_0_1"/>
<keyword evidence="3" id="KW-1185">Reference proteome</keyword>
<dbReference type="EnsemblMetazoa" id="HelroT173135">
    <property type="protein sequence ID" value="HelroP173135"/>
    <property type="gene ID" value="HelroG173135"/>
</dbReference>
<organism evidence="2 3">
    <name type="scientific">Helobdella robusta</name>
    <name type="common">Californian leech</name>
    <dbReference type="NCBI Taxonomy" id="6412"/>
    <lineage>
        <taxon>Eukaryota</taxon>
        <taxon>Metazoa</taxon>
        <taxon>Spiralia</taxon>
        <taxon>Lophotrochozoa</taxon>
        <taxon>Annelida</taxon>
        <taxon>Clitellata</taxon>
        <taxon>Hirudinea</taxon>
        <taxon>Rhynchobdellida</taxon>
        <taxon>Glossiphoniidae</taxon>
        <taxon>Helobdella</taxon>
    </lineage>
</organism>
<evidence type="ECO:0000313" key="2">
    <source>
        <dbReference type="EnsemblMetazoa" id="HelroP173135"/>
    </source>
</evidence>
<reference evidence="1 3" key="2">
    <citation type="journal article" date="2013" name="Nature">
        <title>Insights into bilaterian evolution from three spiralian genomes.</title>
        <authorList>
            <person name="Simakov O."/>
            <person name="Marletaz F."/>
            <person name="Cho S.J."/>
            <person name="Edsinger-Gonzales E."/>
            <person name="Havlak P."/>
            <person name="Hellsten U."/>
            <person name="Kuo D.H."/>
            <person name="Larsson T."/>
            <person name="Lv J."/>
            <person name="Arendt D."/>
            <person name="Savage R."/>
            <person name="Osoegawa K."/>
            <person name="de Jong P."/>
            <person name="Grimwood J."/>
            <person name="Chapman J.A."/>
            <person name="Shapiro H."/>
            <person name="Aerts A."/>
            <person name="Otillar R.P."/>
            <person name="Terry A.Y."/>
            <person name="Boore J.L."/>
            <person name="Grigoriev I.V."/>
            <person name="Lindberg D.R."/>
            <person name="Seaver E.C."/>
            <person name="Weisblat D.A."/>
            <person name="Putnam N.H."/>
            <person name="Rokhsar D.S."/>
        </authorList>
    </citation>
    <scope>NUCLEOTIDE SEQUENCE</scope>
</reference>
<dbReference type="GeneID" id="20204404"/>
<dbReference type="Proteomes" id="UP000015101">
    <property type="component" value="Unassembled WGS sequence"/>
</dbReference>
<dbReference type="EMBL" id="KB096551">
    <property type="protein sequence ID" value="ESO04061.1"/>
    <property type="molecule type" value="Genomic_DNA"/>
</dbReference>
<reference evidence="2" key="3">
    <citation type="submission" date="2015-06" db="UniProtKB">
        <authorList>
            <consortium name="EnsemblMetazoa"/>
        </authorList>
    </citation>
    <scope>IDENTIFICATION</scope>
</reference>
<proteinExistence type="predicted"/>
<dbReference type="CTD" id="20204404"/>